<organism evidence="1">
    <name type="scientific">Fagus sylvatica</name>
    <name type="common">Beechnut</name>
    <dbReference type="NCBI Taxonomy" id="28930"/>
    <lineage>
        <taxon>Eukaryota</taxon>
        <taxon>Viridiplantae</taxon>
        <taxon>Streptophyta</taxon>
        <taxon>Embryophyta</taxon>
        <taxon>Tracheophyta</taxon>
        <taxon>Spermatophyta</taxon>
        <taxon>Magnoliopsida</taxon>
        <taxon>eudicotyledons</taxon>
        <taxon>Gunneridae</taxon>
        <taxon>Pentapetalae</taxon>
        <taxon>rosids</taxon>
        <taxon>fabids</taxon>
        <taxon>Fagales</taxon>
        <taxon>Fagaceae</taxon>
        <taxon>Fagus</taxon>
    </lineage>
</organism>
<dbReference type="EMBL" id="OIVN01001313">
    <property type="protein sequence ID" value="SPC92487.1"/>
    <property type="molecule type" value="Genomic_DNA"/>
</dbReference>
<name>A0A2N9FP45_FAGSY</name>
<dbReference type="AlphaFoldDB" id="A0A2N9FP45"/>
<accession>A0A2N9FP45</accession>
<protein>
    <submittedName>
        <fullName evidence="1">Uncharacterized protein</fullName>
    </submittedName>
</protein>
<proteinExistence type="predicted"/>
<sequence length="51" mass="5146">MPRDGVRCVPRALRLNVCVRRALCVAMAGCYSAAPPSVLCAGGPVVTGSSG</sequence>
<reference evidence="1" key="1">
    <citation type="submission" date="2018-02" db="EMBL/GenBank/DDBJ databases">
        <authorList>
            <person name="Cohen D.B."/>
            <person name="Kent A.D."/>
        </authorList>
    </citation>
    <scope>NUCLEOTIDE SEQUENCE</scope>
</reference>
<evidence type="ECO:0000313" key="1">
    <source>
        <dbReference type="EMBL" id="SPC92487.1"/>
    </source>
</evidence>
<gene>
    <name evidence="1" type="ORF">FSB_LOCUS20369</name>
</gene>